<protein>
    <submittedName>
        <fullName evidence="1">Uncharacterized protein</fullName>
    </submittedName>
</protein>
<dbReference type="VEuPathDB" id="TrichDB:TVAGG3_0006600"/>
<dbReference type="EMBL" id="DS113985">
    <property type="protein sequence ID" value="EAX92164.1"/>
    <property type="molecule type" value="Genomic_DNA"/>
</dbReference>
<organism evidence="1 2">
    <name type="scientific">Trichomonas vaginalis (strain ATCC PRA-98 / G3)</name>
    <dbReference type="NCBI Taxonomy" id="412133"/>
    <lineage>
        <taxon>Eukaryota</taxon>
        <taxon>Metamonada</taxon>
        <taxon>Parabasalia</taxon>
        <taxon>Trichomonadida</taxon>
        <taxon>Trichomonadidae</taxon>
        <taxon>Trichomonas</taxon>
    </lineage>
</organism>
<reference evidence="1" key="2">
    <citation type="journal article" date="2007" name="Science">
        <title>Draft genome sequence of the sexually transmitted pathogen Trichomonas vaginalis.</title>
        <authorList>
            <person name="Carlton J.M."/>
            <person name="Hirt R.P."/>
            <person name="Silva J.C."/>
            <person name="Delcher A.L."/>
            <person name="Schatz M."/>
            <person name="Zhao Q."/>
            <person name="Wortman J.R."/>
            <person name="Bidwell S.L."/>
            <person name="Alsmark U.C.M."/>
            <person name="Besteiro S."/>
            <person name="Sicheritz-Ponten T."/>
            <person name="Noel C.J."/>
            <person name="Dacks J.B."/>
            <person name="Foster P.G."/>
            <person name="Simillion C."/>
            <person name="Van de Peer Y."/>
            <person name="Miranda-Saavedra D."/>
            <person name="Barton G.J."/>
            <person name="Westrop G.D."/>
            <person name="Mueller S."/>
            <person name="Dessi D."/>
            <person name="Fiori P.L."/>
            <person name="Ren Q."/>
            <person name="Paulsen I."/>
            <person name="Zhang H."/>
            <person name="Bastida-Corcuera F.D."/>
            <person name="Simoes-Barbosa A."/>
            <person name="Brown M.T."/>
            <person name="Hayes R.D."/>
            <person name="Mukherjee M."/>
            <person name="Okumura C.Y."/>
            <person name="Schneider R."/>
            <person name="Smith A.J."/>
            <person name="Vanacova S."/>
            <person name="Villalvazo M."/>
            <person name="Haas B.J."/>
            <person name="Pertea M."/>
            <person name="Feldblyum T.V."/>
            <person name="Utterback T.R."/>
            <person name="Shu C.L."/>
            <person name="Osoegawa K."/>
            <person name="de Jong P.J."/>
            <person name="Hrdy I."/>
            <person name="Horvathova L."/>
            <person name="Zubacova Z."/>
            <person name="Dolezal P."/>
            <person name="Malik S.B."/>
            <person name="Logsdon J.M. Jr."/>
            <person name="Henze K."/>
            <person name="Gupta A."/>
            <person name="Wang C.C."/>
            <person name="Dunne R.L."/>
            <person name="Upcroft J.A."/>
            <person name="Upcroft P."/>
            <person name="White O."/>
            <person name="Salzberg S.L."/>
            <person name="Tang P."/>
            <person name="Chiu C.-H."/>
            <person name="Lee Y.-S."/>
            <person name="Embley T.M."/>
            <person name="Coombs G.H."/>
            <person name="Mottram J.C."/>
            <person name="Tachezy J."/>
            <person name="Fraser-Liggett C.M."/>
            <person name="Johnson P.J."/>
        </authorList>
    </citation>
    <scope>NUCLEOTIDE SEQUENCE [LARGE SCALE GENOMIC DNA]</scope>
    <source>
        <strain evidence="1">G3</strain>
    </source>
</reference>
<sequence>MALSTNDQLVKFREITDLVTKKQIDLEEGERRIKEIDFQKFNIDEMDEVQQCTWFSDGVYVDIMRRWVRQQDDLLLQLRAFLVVTPEIAKETLTEFVKAVKNPSQVPNISVSNVIHSLSTAGGTRAAINPITEGLIGAKCSVAASIGYKLDDIYTENDKYFKSQPVASVAVTITLPQFLKIQMEKYTLTSPHDCKGLRAWSIDVTNDPKEQNWTNIDTKDLELSENPFVESNKTHEFTVNKQESGFFRTIKISLLRETLNGNLSMVLKKFDFTGKLIIAKD</sequence>
<accession>A2FSG7</accession>
<dbReference type="RefSeq" id="XP_001305094.1">
    <property type="nucleotide sequence ID" value="XM_001305093.1"/>
</dbReference>
<dbReference type="AlphaFoldDB" id="A2FSG7"/>
<dbReference type="VEuPathDB" id="TrichDB:TVAG_383370"/>
<dbReference type="Proteomes" id="UP000001542">
    <property type="component" value="Unassembled WGS sequence"/>
</dbReference>
<proteinExistence type="predicted"/>
<dbReference type="InParanoid" id="A2FSG7"/>
<dbReference type="KEGG" id="tva:4749873"/>
<name>A2FSG7_TRIV3</name>
<gene>
    <name evidence="1" type="ORF">TVAG_383370</name>
</gene>
<evidence type="ECO:0000313" key="2">
    <source>
        <dbReference type="Proteomes" id="UP000001542"/>
    </source>
</evidence>
<evidence type="ECO:0000313" key="1">
    <source>
        <dbReference type="EMBL" id="EAX92164.1"/>
    </source>
</evidence>
<reference evidence="1" key="1">
    <citation type="submission" date="2006-10" db="EMBL/GenBank/DDBJ databases">
        <authorList>
            <person name="Amadeo P."/>
            <person name="Zhao Q."/>
            <person name="Wortman J."/>
            <person name="Fraser-Liggett C."/>
            <person name="Carlton J."/>
        </authorList>
    </citation>
    <scope>NUCLEOTIDE SEQUENCE</scope>
    <source>
        <strain evidence="1">G3</strain>
    </source>
</reference>
<keyword evidence="2" id="KW-1185">Reference proteome</keyword>